<dbReference type="Proteomes" id="UP000032930">
    <property type="component" value="Chromosome"/>
</dbReference>
<evidence type="ECO:0000256" key="1">
    <source>
        <dbReference type="SAM" id="Phobius"/>
    </source>
</evidence>
<accession>A0A0B6XB85</accession>
<feature type="transmembrane region" description="Helical" evidence="1">
    <location>
        <begin position="21"/>
        <end position="41"/>
    </location>
</feature>
<name>A0A0B6XB85_XENBV</name>
<proteinExistence type="predicted"/>
<dbReference type="EMBL" id="FO818637">
    <property type="protein sequence ID" value="CDM90003.1"/>
    <property type="molecule type" value="Genomic_DNA"/>
</dbReference>
<evidence type="ECO:0000313" key="2">
    <source>
        <dbReference type="EMBL" id="CDM90003.1"/>
    </source>
</evidence>
<gene>
    <name evidence="2" type="ORF">XBW1_2646</name>
</gene>
<organism evidence="2 3">
    <name type="scientific">Xenorhabdus bovienii</name>
    <name type="common">Xenorhabdus nematophila subsp. bovienii</name>
    <dbReference type="NCBI Taxonomy" id="40576"/>
    <lineage>
        <taxon>Bacteria</taxon>
        <taxon>Pseudomonadati</taxon>
        <taxon>Pseudomonadota</taxon>
        <taxon>Gammaproteobacteria</taxon>
        <taxon>Enterobacterales</taxon>
        <taxon>Morganellaceae</taxon>
        <taxon>Xenorhabdus</taxon>
    </lineage>
</organism>
<dbReference type="AlphaFoldDB" id="A0A0B6XB85"/>
<sequence length="47" mass="5462">MFVTVCFLVGLVDVYIRSYDYNILIFMNITMILKSLGFMAVRIKVPL</sequence>
<keyword evidence="1" id="KW-0472">Membrane</keyword>
<keyword evidence="1" id="KW-0812">Transmembrane</keyword>
<keyword evidence="1" id="KW-1133">Transmembrane helix</keyword>
<evidence type="ECO:0000313" key="3">
    <source>
        <dbReference type="Proteomes" id="UP000032930"/>
    </source>
</evidence>
<dbReference type="KEGG" id="xbv:XBW1_2646"/>
<protein>
    <submittedName>
        <fullName evidence="2">Uncharacterized protein</fullName>
    </submittedName>
</protein>
<reference evidence="2 3" key="1">
    <citation type="submission" date="2014-02" db="EMBL/GenBank/DDBJ databases">
        <authorList>
            <person name="Genoscope - CEA"/>
        </authorList>
    </citation>
    <scope>NUCLEOTIDE SEQUENCE [LARGE SCALE GENOMIC DNA]</scope>
    <source>
        <strain evidence="2 3">CS03</strain>
    </source>
</reference>